<proteinExistence type="predicted"/>
<feature type="domain" description="Rad50/SbcC-type AAA" evidence="1">
    <location>
        <begin position="9"/>
        <end position="239"/>
    </location>
</feature>
<dbReference type="Gene3D" id="3.40.50.300">
    <property type="entry name" value="P-loop containing nucleotide triphosphate hydrolases"/>
    <property type="match status" value="2"/>
</dbReference>
<dbReference type="InterPro" id="IPR027417">
    <property type="entry name" value="P-loop_NTPase"/>
</dbReference>
<dbReference type="GO" id="GO:0006302">
    <property type="term" value="P:double-strand break repair"/>
    <property type="evidence" value="ECO:0007669"/>
    <property type="project" value="InterPro"/>
</dbReference>
<dbReference type="AlphaFoldDB" id="A0A8B0SKZ5"/>
<dbReference type="Pfam" id="PF13476">
    <property type="entry name" value="AAA_23"/>
    <property type="match status" value="1"/>
</dbReference>
<organism evidence="3">
    <name type="scientific">Thiothrix fructosivorans</name>
    <dbReference type="NCBI Taxonomy" id="111770"/>
    <lineage>
        <taxon>Bacteria</taxon>
        <taxon>Pseudomonadati</taxon>
        <taxon>Pseudomonadota</taxon>
        <taxon>Gammaproteobacteria</taxon>
        <taxon>Thiotrichales</taxon>
        <taxon>Thiotrichaceae</taxon>
        <taxon>Thiothrix</taxon>
    </lineage>
</organism>
<sequence>MKLIRAGFKNFRLLKNLNLDFSVSNDKPLTVIRAANETGKTTIETALIWGFFGSKALPSKGKYPLYPSDSLGQCKSIEISVEIDFENEQVIPTGKGNQRIENCHYRLYRSCSEKLLNGAFIRENEQLVLLEITADGTNPVQQNRINSIIENSIPEALKDVYFTDGDSAMSFIEAAATQGVKRRRVKDAIEALLGLELLEKTKRHINQVASKFSSQIDDTDYGKELQEVNDKIDGYTEDIIEWENKQIELSDLIKLGEKESLSIKSSIEEILKLGDKSKLLEEVKKCEVNISRNTDSASRALKDVASLFRNNDLAESMIAEVARDGLKILNEMNDKKQLPKVNIPILEELLSQEICFCGEDLRNNTDIGKAHRRKILEAIENSRDSDARQEVISSLYYNVRSKYFDANNVNNWLEKYNSLSRNYFERNTDISKFEQELKEKQNEISKMKDSNLQEYKALEKENLKKLRGHESEFSILTEKIRAASERKSDLEITRGRMEKKLNKTDHSADKLKLARICQSLFDSVFDALRHDELKKVSMEMNRIFLDMIGSDPNANDLTLITKAELTSEFDIIVYGSHGHMLNPDQDLNGASRRAITLAFILALTKVSKVVAPNIIDTPLGMMSGYVKQAVLRKMLEEGSQIILFLTHDEIQGVENILDKKAGLVYTLTNPAHYPKMLANKPNVNDARVIRCECNHRQTCFICERKNIEQY</sequence>
<keyword evidence="4" id="KW-1185">Reference proteome</keyword>
<evidence type="ECO:0000313" key="4">
    <source>
        <dbReference type="Proteomes" id="UP000664466"/>
    </source>
</evidence>
<dbReference type="SUPFAM" id="SSF52540">
    <property type="entry name" value="P-loop containing nucleoside triphosphate hydrolases"/>
    <property type="match status" value="1"/>
</dbReference>
<dbReference type="RefSeq" id="WP_207250208.1">
    <property type="nucleotide sequence ID" value="NZ_JAFMPM010000006.1"/>
</dbReference>
<dbReference type="GO" id="GO:0016887">
    <property type="term" value="F:ATP hydrolysis activity"/>
    <property type="evidence" value="ECO:0007669"/>
    <property type="project" value="InterPro"/>
</dbReference>
<protein>
    <submittedName>
        <fullName evidence="3">AAA family ATPase</fullName>
    </submittedName>
</protein>
<dbReference type="Proteomes" id="UP000664466">
    <property type="component" value="Unassembled WGS sequence"/>
</dbReference>
<accession>A0A8B0SKZ5</accession>
<evidence type="ECO:0000313" key="2">
    <source>
        <dbReference type="EMBL" id="MBO0612507.1"/>
    </source>
</evidence>
<gene>
    <name evidence="3" type="ORF">J1836_006700</name>
    <name evidence="2" type="ORF">J1836_06125</name>
</gene>
<reference evidence="3" key="2">
    <citation type="submission" date="2021-04" db="EMBL/GenBank/DDBJ databases">
        <title>Complete Genome and methylome analysis of Thiothrix fructosivorans ATCC 49748.</title>
        <authorList>
            <person name="Fomenkov A."/>
            <person name="Sun L."/>
            <person name="Vincze T."/>
            <person name="Grabovich M.Y."/>
            <person name="Roberts R.J."/>
        </authorList>
    </citation>
    <scope>NUCLEOTIDE SEQUENCE</scope>
    <source>
        <strain evidence="3">ATCC 49748</strain>
    </source>
</reference>
<reference evidence="2 4" key="1">
    <citation type="submission" date="2021-03" db="EMBL/GenBank/DDBJ databases">
        <title>Draft genome and methylome analysis of Thiotrix fructosivoruns ATCC 49748.</title>
        <authorList>
            <person name="Fomenkov A."/>
            <person name="Grabovich M.Y."/>
            <person name="Roberts R.J."/>
        </authorList>
    </citation>
    <scope>NUCLEOTIDE SEQUENCE [LARGE SCALE GENOMIC DNA]</scope>
    <source>
        <strain evidence="2 4">ATCC 49748</strain>
    </source>
</reference>
<dbReference type="InterPro" id="IPR038729">
    <property type="entry name" value="Rad50/SbcC_AAA"/>
</dbReference>
<evidence type="ECO:0000259" key="1">
    <source>
        <dbReference type="Pfam" id="PF13476"/>
    </source>
</evidence>
<name>A0A8B0SKZ5_9GAMM</name>
<evidence type="ECO:0000313" key="3">
    <source>
        <dbReference type="EMBL" id="QTX12016.1"/>
    </source>
</evidence>
<dbReference type="EMBL" id="CP072748">
    <property type="protein sequence ID" value="QTX12016.1"/>
    <property type="molecule type" value="Genomic_DNA"/>
</dbReference>
<dbReference type="EMBL" id="JAFMPM010000006">
    <property type="protein sequence ID" value="MBO0612507.1"/>
    <property type="molecule type" value="Genomic_DNA"/>
</dbReference>